<dbReference type="OrthoDB" id="3204583at2"/>
<dbReference type="InterPro" id="IPR006680">
    <property type="entry name" value="Amidohydro-rel"/>
</dbReference>
<evidence type="ECO:0000259" key="2">
    <source>
        <dbReference type="Pfam" id="PF01979"/>
    </source>
</evidence>
<protein>
    <submittedName>
        <fullName evidence="3">Formiminoglutamate deiminase</fullName>
    </submittedName>
</protein>
<dbReference type="InterPro" id="IPR050287">
    <property type="entry name" value="MTA/SAH_deaminase"/>
</dbReference>
<dbReference type="PANTHER" id="PTHR43794">
    <property type="entry name" value="AMINOHYDROLASE SSNA-RELATED"/>
    <property type="match status" value="1"/>
</dbReference>
<dbReference type="Gene3D" id="3.20.20.140">
    <property type="entry name" value="Metal-dependent hydrolases"/>
    <property type="match status" value="1"/>
</dbReference>
<dbReference type="PANTHER" id="PTHR43794:SF11">
    <property type="entry name" value="AMIDOHYDROLASE-RELATED DOMAIN-CONTAINING PROTEIN"/>
    <property type="match status" value="1"/>
</dbReference>
<comment type="caution">
    <text evidence="3">The sequence shown here is derived from an EMBL/GenBank/DDBJ whole genome shotgun (WGS) entry which is preliminary data.</text>
</comment>
<dbReference type="NCBIfam" id="TIGR02022">
    <property type="entry name" value="hutF"/>
    <property type="match status" value="1"/>
</dbReference>
<dbReference type="Gene3D" id="2.30.40.10">
    <property type="entry name" value="Urease, subunit C, domain 1"/>
    <property type="match status" value="1"/>
</dbReference>
<evidence type="ECO:0000313" key="4">
    <source>
        <dbReference type="Proteomes" id="UP000316298"/>
    </source>
</evidence>
<organism evidence="3 4">
    <name type="scientific">Kribbella jejuensis</name>
    <dbReference type="NCBI Taxonomy" id="236068"/>
    <lineage>
        <taxon>Bacteria</taxon>
        <taxon>Bacillati</taxon>
        <taxon>Actinomycetota</taxon>
        <taxon>Actinomycetes</taxon>
        <taxon>Propionibacteriales</taxon>
        <taxon>Kribbellaceae</taxon>
        <taxon>Kribbella</taxon>
    </lineage>
</organism>
<proteinExistence type="predicted"/>
<dbReference type="Proteomes" id="UP000316298">
    <property type="component" value="Unassembled WGS sequence"/>
</dbReference>
<dbReference type="SUPFAM" id="SSF51338">
    <property type="entry name" value="Composite domain of metallo-dependent hydrolases"/>
    <property type="match status" value="1"/>
</dbReference>
<name>A0A542ETG9_9ACTN</name>
<feature type="domain" description="Amidohydrolase-related" evidence="2">
    <location>
        <begin position="46"/>
        <end position="418"/>
    </location>
</feature>
<dbReference type="RefSeq" id="WP_141856021.1">
    <property type="nucleotide sequence ID" value="NZ_BAAAKA010000028.1"/>
</dbReference>
<gene>
    <name evidence="3" type="ORF">FB475_2772</name>
</gene>
<dbReference type="GO" id="GO:0016810">
    <property type="term" value="F:hydrolase activity, acting on carbon-nitrogen (but not peptide) bonds"/>
    <property type="evidence" value="ECO:0007669"/>
    <property type="project" value="InterPro"/>
</dbReference>
<evidence type="ECO:0000313" key="3">
    <source>
        <dbReference type="EMBL" id="TQJ18625.1"/>
    </source>
</evidence>
<keyword evidence="1" id="KW-0378">Hydrolase</keyword>
<dbReference type="InterPro" id="IPR011059">
    <property type="entry name" value="Metal-dep_hydrolase_composite"/>
</dbReference>
<dbReference type="InterPro" id="IPR032466">
    <property type="entry name" value="Metal_Hydrolase"/>
</dbReference>
<dbReference type="Pfam" id="PF01979">
    <property type="entry name" value="Amidohydro_1"/>
    <property type="match status" value="1"/>
</dbReference>
<sequence>MTAYWCETALLPDGLASRVLLSVDNGRFTGVEPNADRGDATVLHGLVVPGLANCHSHAFHRALRGRTQTERGTFWTWREQMYSVAAALTPDSYYELAKGVYGEMLLAGITAVGEFHYLHHAPGGRPYDDPNAMGTALIAAARDVGIRIALLDTCYVAGGIDQPLNEVQQRFSDGDASAWASRVARLSGADDVVIGTAAHSIRGVPRDQLGAVASAFPDVPLHVHLSEQAAENEASLAAYGRTPTQVLDEAGFLSGRTSAVHATHLTSVDIGLLGSSATYSCFCPTTERDLADGIGPSVQLRDAGSPLTLGSDSHAIIDLFEEMRAVELNERLATQERGHWSAPELLKAATRDGHRSLGFEDAGTIHPGARADLVAIRTNTVRTAGTMPTSGIAPAGAAEAAVFAATAADVSDVVVSGNHLVADGKHIRLDVAAQLTKSIQAVTQ</sequence>
<evidence type="ECO:0000256" key="1">
    <source>
        <dbReference type="ARBA" id="ARBA00022801"/>
    </source>
</evidence>
<dbReference type="EMBL" id="VFMM01000001">
    <property type="protein sequence ID" value="TQJ18625.1"/>
    <property type="molecule type" value="Genomic_DNA"/>
</dbReference>
<accession>A0A542ETG9</accession>
<dbReference type="AlphaFoldDB" id="A0A542ETG9"/>
<reference evidence="3 4" key="1">
    <citation type="submission" date="2019-06" db="EMBL/GenBank/DDBJ databases">
        <title>Sequencing the genomes of 1000 actinobacteria strains.</title>
        <authorList>
            <person name="Klenk H.-P."/>
        </authorList>
    </citation>
    <scope>NUCLEOTIDE SEQUENCE [LARGE SCALE GENOMIC DNA]</scope>
    <source>
        <strain evidence="3 4">DSM 17305</strain>
    </source>
</reference>
<keyword evidence="4" id="KW-1185">Reference proteome</keyword>
<dbReference type="SUPFAM" id="SSF51556">
    <property type="entry name" value="Metallo-dependent hydrolases"/>
    <property type="match status" value="1"/>
</dbReference>
<dbReference type="InterPro" id="IPR010252">
    <property type="entry name" value="HutF"/>
</dbReference>
<dbReference type="NCBIfam" id="NF006681">
    <property type="entry name" value="PRK09229.1-2"/>
    <property type="match status" value="1"/>
</dbReference>